<dbReference type="PIRSF" id="PIRSF002070">
    <property type="entry name" value="SSB"/>
    <property type="match status" value="1"/>
</dbReference>
<name>A0A9D1LZW7_9FIRM</name>
<sequence length="141" mass="15904">MNKVILMGRLTRDPEVRYTQTNNTLVASFSLAVNRRFVRPGEERQADFINIVAWSKLGEFCSKYFKKGQQVGVIGRIQTRTWDDDQGQKHYITEVVAEEAYFADSKRDGEANASFENTFGSMPTGGVGSEFETTSSDDLPF</sequence>
<evidence type="ECO:0000313" key="5">
    <source>
        <dbReference type="EMBL" id="HIU51280.1"/>
    </source>
</evidence>
<evidence type="ECO:0000313" key="6">
    <source>
        <dbReference type="Proteomes" id="UP000824093"/>
    </source>
</evidence>
<dbReference type="HAMAP" id="MF_00984">
    <property type="entry name" value="SSB"/>
    <property type="match status" value="1"/>
</dbReference>
<protein>
    <recommendedName>
        <fullName evidence="2 3">Single-stranded DNA-binding protein</fullName>
        <shortName evidence="2">SSB</shortName>
    </recommendedName>
</protein>
<dbReference type="PANTHER" id="PTHR10302:SF27">
    <property type="entry name" value="SINGLE-STRANDED DNA-BINDING PROTEIN"/>
    <property type="match status" value="1"/>
</dbReference>
<feature type="compositionally biased region" description="Polar residues" evidence="4">
    <location>
        <begin position="131"/>
        <end position="141"/>
    </location>
</feature>
<evidence type="ECO:0000256" key="1">
    <source>
        <dbReference type="ARBA" id="ARBA00023125"/>
    </source>
</evidence>
<dbReference type="SUPFAM" id="SSF50249">
    <property type="entry name" value="Nucleic acid-binding proteins"/>
    <property type="match status" value="1"/>
</dbReference>
<dbReference type="EMBL" id="DVNH01000014">
    <property type="protein sequence ID" value="HIU51280.1"/>
    <property type="molecule type" value="Genomic_DNA"/>
</dbReference>
<evidence type="ECO:0000256" key="4">
    <source>
        <dbReference type="SAM" id="MobiDB-lite"/>
    </source>
</evidence>
<dbReference type="AlphaFoldDB" id="A0A9D1LZW7"/>
<dbReference type="InterPro" id="IPR011344">
    <property type="entry name" value="ssDNA-bd"/>
</dbReference>
<proteinExistence type="inferred from homology"/>
<organism evidence="5 6">
    <name type="scientific">Candidatus Merdicola faecigallinarum</name>
    <dbReference type="NCBI Taxonomy" id="2840862"/>
    <lineage>
        <taxon>Bacteria</taxon>
        <taxon>Bacillati</taxon>
        <taxon>Bacillota</taxon>
        <taxon>Clostridia</taxon>
        <taxon>Candidatus Merdicola</taxon>
    </lineage>
</organism>
<dbReference type="PANTHER" id="PTHR10302">
    <property type="entry name" value="SINGLE-STRANDED DNA-BINDING PROTEIN"/>
    <property type="match status" value="1"/>
</dbReference>
<evidence type="ECO:0000256" key="3">
    <source>
        <dbReference type="PIRNR" id="PIRNR002070"/>
    </source>
</evidence>
<dbReference type="PROSITE" id="PS50935">
    <property type="entry name" value="SSB"/>
    <property type="match status" value="1"/>
</dbReference>
<comment type="subunit">
    <text evidence="2">Homotetramer.</text>
</comment>
<evidence type="ECO:0000256" key="2">
    <source>
        <dbReference type="HAMAP-Rule" id="MF_00984"/>
    </source>
</evidence>
<accession>A0A9D1LZW7</accession>
<dbReference type="CDD" id="cd04496">
    <property type="entry name" value="SSB_OBF"/>
    <property type="match status" value="1"/>
</dbReference>
<comment type="caution">
    <text evidence="2">Lacks conserved residue(s) required for the propagation of feature annotation.</text>
</comment>
<reference evidence="5" key="1">
    <citation type="submission" date="2020-10" db="EMBL/GenBank/DDBJ databases">
        <authorList>
            <person name="Gilroy R."/>
        </authorList>
    </citation>
    <scope>NUCLEOTIDE SEQUENCE</scope>
    <source>
        <strain evidence="5">CHK195-15760</strain>
    </source>
</reference>
<dbReference type="InterPro" id="IPR000424">
    <property type="entry name" value="Primosome_PriB/ssb"/>
</dbReference>
<comment type="caution">
    <text evidence="5">The sequence shown here is derived from an EMBL/GenBank/DDBJ whole genome shotgun (WGS) entry which is preliminary data.</text>
</comment>
<dbReference type="GO" id="GO:0006260">
    <property type="term" value="P:DNA replication"/>
    <property type="evidence" value="ECO:0007669"/>
    <property type="project" value="InterPro"/>
</dbReference>
<gene>
    <name evidence="5" type="ORF">IAB70_01435</name>
</gene>
<reference evidence="5" key="2">
    <citation type="journal article" date="2021" name="PeerJ">
        <title>Extensive microbial diversity within the chicken gut microbiome revealed by metagenomics and culture.</title>
        <authorList>
            <person name="Gilroy R."/>
            <person name="Ravi A."/>
            <person name="Getino M."/>
            <person name="Pursley I."/>
            <person name="Horton D.L."/>
            <person name="Alikhan N.F."/>
            <person name="Baker D."/>
            <person name="Gharbi K."/>
            <person name="Hall N."/>
            <person name="Watson M."/>
            <person name="Adriaenssens E.M."/>
            <person name="Foster-Nyarko E."/>
            <person name="Jarju S."/>
            <person name="Secka A."/>
            <person name="Antonio M."/>
            <person name="Oren A."/>
            <person name="Chaudhuri R.R."/>
            <person name="La Ragione R."/>
            <person name="Hildebrand F."/>
            <person name="Pallen M.J."/>
        </authorList>
    </citation>
    <scope>NUCLEOTIDE SEQUENCE</scope>
    <source>
        <strain evidence="5">CHK195-15760</strain>
    </source>
</reference>
<dbReference type="Gene3D" id="2.40.50.140">
    <property type="entry name" value="Nucleic acid-binding proteins"/>
    <property type="match status" value="1"/>
</dbReference>
<feature type="region of interest" description="Disordered" evidence="4">
    <location>
        <begin position="113"/>
        <end position="141"/>
    </location>
</feature>
<dbReference type="InterPro" id="IPR012340">
    <property type="entry name" value="NA-bd_OB-fold"/>
</dbReference>
<dbReference type="GO" id="GO:0003697">
    <property type="term" value="F:single-stranded DNA binding"/>
    <property type="evidence" value="ECO:0007669"/>
    <property type="project" value="UniProtKB-UniRule"/>
</dbReference>
<keyword evidence="1 2" id="KW-0238">DNA-binding</keyword>
<dbReference type="Proteomes" id="UP000824093">
    <property type="component" value="Unassembled WGS sequence"/>
</dbReference>
<dbReference type="NCBIfam" id="TIGR00621">
    <property type="entry name" value="ssb"/>
    <property type="match status" value="1"/>
</dbReference>
<dbReference type="GO" id="GO:0009295">
    <property type="term" value="C:nucleoid"/>
    <property type="evidence" value="ECO:0007669"/>
    <property type="project" value="TreeGrafter"/>
</dbReference>
<dbReference type="Pfam" id="PF00436">
    <property type="entry name" value="SSB"/>
    <property type="match status" value="1"/>
</dbReference>